<sequence>MDDYGERFAAAIAAELRAQKARRRIGDEDIADAVGVHRVSVSRYLSGARPIPMVTFAELCDYLGVSPVEVIDNAEKQARRNSEDS</sequence>
<accession>A0A5M9ZU02</accession>
<dbReference type="Proteomes" id="UP000412028">
    <property type="component" value="Unassembled WGS sequence"/>
</dbReference>
<dbReference type="GO" id="GO:0003677">
    <property type="term" value="F:DNA binding"/>
    <property type="evidence" value="ECO:0007669"/>
    <property type="project" value="InterPro"/>
</dbReference>
<feature type="domain" description="HTH cro/C1-type" evidence="1">
    <location>
        <begin position="28"/>
        <end position="70"/>
    </location>
</feature>
<comment type="caution">
    <text evidence="2">The sequence shown here is derived from an EMBL/GenBank/DDBJ whole genome shotgun (WGS) entry which is preliminary data.</text>
</comment>
<dbReference type="SUPFAM" id="SSF47413">
    <property type="entry name" value="lambda repressor-like DNA-binding domains"/>
    <property type="match status" value="1"/>
</dbReference>
<reference evidence="2 3" key="1">
    <citation type="journal article" date="2019" name="Syst. Appl. Microbiol.">
        <title>Characterization of Bifidobacterium species in feaces of the Egyptian fruit bat: Description of B. vespertilionis sp. nov. and B. rousetti sp. nov.</title>
        <authorList>
            <person name="Modesto M."/>
            <person name="Satti M."/>
            <person name="Watanabe K."/>
            <person name="Puglisi E."/>
            <person name="Morelli L."/>
            <person name="Huang C.-H."/>
            <person name="Liou J.-S."/>
            <person name="Miyashita M."/>
            <person name="Tamura T."/>
            <person name="Saito S."/>
            <person name="Mori K."/>
            <person name="Huang L."/>
            <person name="Sciavilla P."/>
            <person name="Sandri C."/>
            <person name="Spiezio C."/>
            <person name="Vitali F."/>
            <person name="Cavalieri D."/>
            <person name="Perpetuini G."/>
            <person name="Tofalo R."/>
            <person name="Bonetti A."/>
            <person name="Arita M."/>
            <person name="Mattarelli P."/>
        </authorList>
    </citation>
    <scope>NUCLEOTIDE SEQUENCE [LARGE SCALE GENOMIC DNA]</scope>
    <source>
        <strain evidence="2 3">RST7</strain>
    </source>
</reference>
<dbReference type="EMBL" id="RZUI01000007">
    <property type="protein sequence ID" value="KAA8830117.1"/>
    <property type="molecule type" value="Genomic_DNA"/>
</dbReference>
<dbReference type="CDD" id="cd00093">
    <property type="entry name" value="HTH_XRE"/>
    <property type="match status" value="1"/>
</dbReference>
<dbReference type="Pfam" id="PF13560">
    <property type="entry name" value="HTH_31"/>
    <property type="match status" value="1"/>
</dbReference>
<dbReference type="OrthoDB" id="3236818at2"/>
<dbReference type="AlphaFoldDB" id="A0A5M9ZU02"/>
<dbReference type="RefSeq" id="WP_150381462.1">
    <property type="nucleotide sequence ID" value="NZ_RZUI01000007.1"/>
</dbReference>
<gene>
    <name evidence="2" type="ORF">EMO89_06945</name>
</gene>
<dbReference type="InterPro" id="IPR010982">
    <property type="entry name" value="Lambda_DNA-bd_dom_sf"/>
</dbReference>
<organism evidence="2 3">
    <name type="scientific">Bifidobacterium tissieri</name>
    <dbReference type="NCBI Taxonomy" id="1630162"/>
    <lineage>
        <taxon>Bacteria</taxon>
        <taxon>Bacillati</taxon>
        <taxon>Actinomycetota</taxon>
        <taxon>Actinomycetes</taxon>
        <taxon>Bifidobacteriales</taxon>
        <taxon>Bifidobacteriaceae</taxon>
        <taxon>Bifidobacterium</taxon>
    </lineage>
</organism>
<evidence type="ECO:0000259" key="1">
    <source>
        <dbReference type="PROSITE" id="PS50943"/>
    </source>
</evidence>
<dbReference type="Gene3D" id="1.10.260.40">
    <property type="entry name" value="lambda repressor-like DNA-binding domains"/>
    <property type="match status" value="1"/>
</dbReference>
<name>A0A5M9ZU02_9BIFI</name>
<dbReference type="PROSITE" id="PS50943">
    <property type="entry name" value="HTH_CROC1"/>
    <property type="match status" value="1"/>
</dbReference>
<evidence type="ECO:0000313" key="3">
    <source>
        <dbReference type="Proteomes" id="UP000412028"/>
    </source>
</evidence>
<dbReference type="InterPro" id="IPR001387">
    <property type="entry name" value="Cro/C1-type_HTH"/>
</dbReference>
<proteinExistence type="predicted"/>
<evidence type="ECO:0000313" key="2">
    <source>
        <dbReference type="EMBL" id="KAA8830117.1"/>
    </source>
</evidence>
<dbReference type="SMART" id="SM00530">
    <property type="entry name" value="HTH_XRE"/>
    <property type="match status" value="1"/>
</dbReference>
<protein>
    <submittedName>
        <fullName evidence="2">XRE family transcriptional regulator</fullName>
    </submittedName>
</protein>